<sequence>MPSGERRRAIVFAGSTRYNGFAAFTTNAVRIFRWIRVLPYSKHIGELSENSWSPPPMDKRNPEKSPLRCRSLERERISDGEGSMPTEWIEGPDFPNSHSQDETQQRKLPMSVSCAEVKLTITWFYHGAISRQRPRK</sequence>
<evidence type="ECO:0000256" key="1">
    <source>
        <dbReference type="SAM" id="MobiDB-lite"/>
    </source>
</evidence>
<dbReference type="EMBL" id="BGZK01000279">
    <property type="protein sequence ID" value="GBP33827.1"/>
    <property type="molecule type" value="Genomic_DNA"/>
</dbReference>
<protein>
    <submittedName>
        <fullName evidence="2">Uncharacterized protein</fullName>
    </submittedName>
</protein>
<reference evidence="2 3" key="1">
    <citation type="journal article" date="2019" name="Commun. Biol.">
        <title>The bagworm genome reveals a unique fibroin gene that provides high tensile strength.</title>
        <authorList>
            <person name="Kono N."/>
            <person name="Nakamura H."/>
            <person name="Ohtoshi R."/>
            <person name="Tomita M."/>
            <person name="Numata K."/>
            <person name="Arakawa K."/>
        </authorList>
    </citation>
    <scope>NUCLEOTIDE SEQUENCE [LARGE SCALE GENOMIC DNA]</scope>
</reference>
<proteinExistence type="predicted"/>
<comment type="caution">
    <text evidence="2">The sequence shown here is derived from an EMBL/GenBank/DDBJ whole genome shotgun (WGS) entry which is preliminary data.</text>
</comment>
<feature type="region of interest" description="Disordered" evidence="1">
    <location>
        <begin position="46"/>
        <end position="109"/>
    </location>
</feature>
<name>A0A4C1V6F9_EUMVA</name>
<dbReference type="Proteomes" id="UP000299102">
    <property type="component" value="Unassembled WGS sequence"/>
</dbReference>
<gene>
    <name evidence="2" type="ORF">EVAR_25429_1</name>
</gene>
<dbReference type="AlphaFoldDB" id="A0A4C1V6F9"/>
<keyword evidence="3" id="KW-1185">Reference proteome</keyword>
<accession>A0A4C1V6F9</accession>
<organism evidence="2 3">
    <name type="scientific">Eumeta variegata</name>
    <name type="common">Bagworm moth</name>
    <name type="synonym">Eumeta japonica</name>
    <dbReference type="NCBI Taxonomy" id="151549"/>
    <lineage>
        <taxon>Eukaryota</taxon>
        <taxon>Metazoa</taxon>
        <taxon>Ecdysozoa</taxon>
        <taxon>Arthropoda</taxon>
        <taxon>Hexapoda</taxon>
        <taxon>Insecta</taxon>
        <taxon>Pterygota</taxon>
        <taxon>Neoptera</taxon>
        <taxon>Endopterygota</taxon>
        <taxon>Lepidoptera</taxon>
        <taxon>Glossata</taxon>
        <taxon>Ditrysia</taxon>
        <taxon>Tineoidea</taxon>
        <taxon>Psychidae</taxon>
        <taxon>Oiketicinae</taxon>
        <taxon>Eumeta</taxon>
    </lineage>
</organism>
<evidence type="ECO:0000313" key="2">
    <source>
        <dbReference type="EMBL" id="GBP33827.1"/>
    </source>
</evidence>
<feature type="compositionally biased region" description="Basic and acidic residues" evidence="1">
    <location>
        <begin position="57"/>
        <end position="79"/>
    </location>
</feature>
<evidence type="ECO:0000313" key="3">
    <source>
        <dbReference type="Proteomes" id="UP000299102"/>
    </source>
</evidence>